<proteinExistence type="predicted"/>
<evidence type="ECO:0000259" key="1">
    <source>
        <dbReference type="PROSITE" id="PS50035"/>
    </source>
</evidence>
<gene>
    <name evidence="2" type="ORF">E2F43_16170</name>
</gene>
<feature type="domain" description="PLD phosphodiesterase" evidence="1">
    <location>
        <begin position="171"/>
        <end position="198"/>
    </location>
</feature>
<dbReference type="InterPro" id="IPR025202">
    <property type="entry name" value="PLD-like_dom"/>
</dbReference>
<evidence type="ECO:0000313" key="2">
    <source>
        <dbReference type="EMBL" id="TDG11901.1"/>
    </source>
</evidence>
<dbReference type="GO" id="GO:0032049">
    <property type="term" value="P:cardiolipin biosynthetic process"/>
    <property type="evidence" value="ECO:0007669"/>
    <property type="project" value="UniProtKB-ARBA"/>
</dbReference>
<dbReference type="AlphaFoldDB" id="A0A4R5LNT3"/>
<protein>
    <submittedName>
        <fullName evidence="2">Phospholipase D family protein</fullName>
    </submittedName>
</protein>
<dbReference type="SMART" id="SM00155">
    <property type="entry name" value="PLDc"/>
    <property type="match status" value="2"/>
</dbReference>
<dbReference type="SUPFAM" id="SSF56024">
    <property type="entry name" value="Phospholipase D/nuclease"/>
    <property type="match status" value="2"/>
</dbReference>
<feature type="domain" description="PLD phosphodiesterase" evidence="1">
    <location>
        <begin position="407"/>
        <end position="434"/>
    </location>
</feature>
<dbReference type="Gene3D" id="3.30.870.10">
    <property type="entry name" value="Endonuclease Chain A"/>
    <property type="match status" value="2"/>
</dbReference>
<dbReference type="InterPro" id="IPR001736">
    <property type="entry name" value="PLipase_D/transphosphatidylase"/>
</dbReference>
<dbReference type="CDD" id="cd09113">
    <property type="entry name" value="PLDc_ymdC_like_2"/>
    <property type="match status" value="1"/>
</dbReference>
<evidence type="ECO:0000313" key="3">
    <source>
        <dbReference type="Proteomes" id="UP000295554"/>
    </source>
</evidence>
<sequence>MTINIKVLGQIPQQALPGCFALLLLVACASPLQRAELPAEQSLAPSSDRFWQHLAADSPREWFHLLNTYDEAYDWRIALIDSAHESIELETFLWMPDFSGAAFVGHLLAAADRGVRVRLLLDDSYTSREDQMLRHLDAHPGIDLRLYNPYAYRVPDTAGRALVNAGDFNRVNHRMHNKTLIIDGWAVIVGGRNLADEYFGHHPQYNFRDMEVLAMGESVAQVSQHFDRFWNSGWSIPIGQLLKAESSEEDLQQLRAQLEAVAGPVRVSTEPELAARWQAVTKDAVSGAALFLSDDPATDDPTAQAEKPDQLARKLRQAIDSANSELIAISAYLVPTPELETSLAAAVDRGVRVRLLTNSMRSNNHLSAYAAYDGHVRQLLESGVELHEVRADARDRERYMRGPVVDKKLGLHAKFMLVDDDRVFIGSSNLDPRSLKINTEVGLMIHSTELNSRLRSAIADDFHPRNSWSVSLEDGRLSWRSDTEVRYTSPSDSVFQQLESWFFGLLPIDSQM</sequence>
<dbReference type="PANTHER" id="PTHR21248">
    <property type="entry name" value="CARDIOLIPIN SYNTHASE"/>
    <property type="match status" value="1"/>
</dbReference>
<dbReference type="RefSeq" id="WP_133214594.1">
    <property type="nucleotide sequence ID" value="NZ_SMSE01000004.1"/>
</dbReference>
<dbReference type="Pfam" id="PF13091">
    <property type="entry name" value="PLDc_2"/>
    <property type="match status" value="2"/>
</dbReference>
<dbReference type="Proteomes" id="UP000295554">
    <property type="component" value="Unassembled WGS sequence"/>
</dbReference>
<dbReference type="OrthoDB" id="9814092at2"/>
<dbReference type="PROSITE" id="PS50035">
    <property type="entry name" value="PLD"/>
    <property type="match status" value="2"/>
</dbReference>
<dbReference type="CDD" id="cd09111">
    <property type="entry name" value="PLDc_ymdC_like_1"/>
    <property type="match status" value="1"/>
</dbReference>
<reference evidence="2 3" key="1">
    <citation type="submission" date="2019-03" db="EMBL/GenBank/DDBJ databases">
        <title>Seongchinamella monodicae gen. nov., sp. nov., a novel member of the Gammaproteobacteria isolated from a tidal mudflat of beach.</title>
        <authorList>
            <person name="Yang H.G."/>
            <person name="Kang J.W."/>
            <person name="Lee S.D."/>
        </authorList>
    </citation>
    <scope>NUCLEOTIDE SEQUENCE [LARGE SCALE GENOMIC DNA]</scope>
    <source>
        <strain evidence="2 3">GH4-78</strain>
    </source>
</reference>
<organism evidence="2 3">
    <name type="scientific">Seongchinamella unica</name>
    <dbReference type="NCBI Taxonomy" id="2547392"/>
    <lineage>
        <taxon>Bacteria</taxon>
        <taxon>Pseudomonadati</taxon>
        <taxon>Pseudomonadota</taxon>
        <taxon>Gammaproteobacteria</taxon>
        <taxon>Cellvibrionales</taxon>
        <taxon>Halieaceae</taxon>
        <taxon>Seongchinamella</taxon>
    </lineage>
</organism>
<accession>A0A4R5LNT3</accession>
<comment type="caution">
    <text evidence="2">The sequence shown here is derived from an EMBL/GenBank/DDBJ whole genome shotgun (WGS) entry which is preliminary data.</text>
</comment>
<keyword evidence="3" id="KW-1185">Reference proteome</keyword>
<dbReference type="EMBL" id="SMSE01000004">
    <property type="protein sequence ID" value="TDG11901.1"/>
    <property type="molecule type" value="Genomic_DNA"/>
</dbReference>
<dbReference type="PROSITE" id="PS51257">
    <property type="entry name" value="PROKAR_LIPOPROTEIN"/>
    <property type="match status" value="1"/>
</dbReference>
<name>A0A4R5LNT3_9GAMM</name>
<dbReference type="PANTHER" id="PTHR21248:SF12">
    <property type="entry name" value="CARDIOLIPIN SYNTHASE C"/>
    <property type="match status" value="1"/>
</dbReference>
<dbReference type="GO" id="GO:0030572">
    <property type="term" value="F:phosphatidyltransferase activity"/>
    <property type="evidence" value="ECO:0007669"/>
    <property type="project" value="UniProtKB-ARBA"/>
</dbReference>